<evidence type="ECO:0000259" key="1">
    <source>
        <dbReference type="Pfam" id="PF06985"/>
    </source>
</evidence>
<evidence type="ECO:0000313" key="2">
    <source>
        <dbReference type="EMBL" id="KAF2725151.1"/>
    </source>
</evidence>
<dbReference type="AlphaFoldDB" id="A0A9P4QHU3"/>
<keyword evidence="3" id="KW-1185">Reference proteome</keyword>
<dbReference type="EMBL" id="MU003768">
    <property type="protein sequence ID" value="KAF2725151.1"/>
    <property type="molecule type" value="Genomic_DNA"/>
</dbReference>
<feature type="domain" description="Heterokaryon incompatibility" evidence="1">
    <location>
        <begin position="196"/>
        <end position="288"/>
    </location>
</feature>
<dbReference type="PANTHER" id="PTHR33112">
    <property type="entry name" value="DOMAIN PROTEIN, PUTATIVE-RELATED"/>
    <property type="match status" value="1"/>
</dbReference>
<comment type="caution">
    <text evidence="2">The sequence shown here is derived from an EMBL/GenBank/DDBJ whole genome shotgun (WGS) entry which is preliminary data.</text>
</comment>
<proteinExistence type="predicted"/>
<dbReference type="Proteomes" id="UP000799441">
    <property type="component" value="Unassembled WGS sequence"/>
</dbReference>
<accession>A0A9P4QHU3</accession>
<dbReference type="Pfam" id="PF06985">
    <property type="entry name" value="HET"/>
    <property type="match status" value="1"/>
</dbReference>
<reference evidence="2" key="1">
    <citation type="journal article" date="2020" name="Stud. Mycol.">
        <title>101 Dothideomycetes genomes: a test case for predicting lifestyles and emergence of pathogens.</title>
        <authorList>
            <person name="Haridas S."/>
            <person name="Albert R."/>
            <person name="Binder M."/>
            <person name="Bloem J."/>
            <person name="Labutti K."/>
            <person name="Salamov A."/>
            <person name="Andreopoulos B."/>
            <person name="Baker S."/>
            <person name="Barry K."/>
            <person name="Bills G."/>
            <person name="Bluhm B."/>
            <person name="Cannon C."/>
            <person name="Castanera R."/>
            <person name="Culley D."/>
            <person name="Daum C."/>
            <person name="Ezra D."/>
            <person name="Gonzalez J."/>
            <person name="Henrissat B."/>
            <person name="Kuo A."/>
            <person name="Liang C."/>
            <person name="Lipzen A."/>
            <person name="Lutzoni F."/>
            <person name="Magnuson J."/>
            <person name="Mondo S."/>
            <person name="Nolan M."/>
            <person name="Ohm R."/>
            <person name="Pangilinan J."/>
            <person name="Park H.-J."/>
            <person name="Ramirez L."/>
            <person name="Alfaro M."/>
            <person name="Sun H."/>
            <person name="Tritt A."/>
            <person name="Yoshinaga Y."/>
            <person name="Zwiers L.-H."/>
            <person name="Turgeon B."/>
            <person name="Goodwin S."/>
            <person name="Spatafora J."/>
            <person name="Crous P."/>
            <person name="Grigoriev I."/>
        </authorList>
    </citation>
    <scope>NUCLEOTIDE SEQUENCE</scope>
    <source>
        <strain evidence="2">CBS 116435</strain>
    </source>
</reference>
<protein>
    <recommendedName>
        <fullName evidence="1">Heterokaryon incompatibility domain-containing protein</fullName>
    </recommendedName>
</protein>
<gene>
    <name evidence="2" type="ORF">K431DRAFT_98403</name>
</gene>
<dbReference type="OrthoDB" id="5428863at2759"/>
<dbReference type="PANTHER" id="PTHR33112:SF12">
    <property type="entry name" value="HETEROKARYON INCOMPATIBILITY DOMAIN-CONTAINING PROTEIN"/>
    <property type="match status" value="1"/>
</dbReference>
<sequence>MGERTATYPTLHEIMERVDCGKLKGRVYTRDGKWRDVRGVDEEQLTETFCTDVVRPFIGAPTTETWPGLQSTEELQTINFDRIRSWIQICLDHSCGRQKVRRPSVPCRLLHCPTRRLVDADWDQAYFTLSYRWESPIAVDQQRLKDEDGYFQDPDLPVVIEDAVKAVNHLAGRYDTSRSGRSQVRRESSSSCALVGEYLWIDQICIDQTDPEEIQHTMDAMAQIYEGALATIVVISEIGQVGIPGFRRPRSGHVATGETREYGEPAISSLQRCLAGSTWNTRGWTYQEALLSTRCIFFTEEQVFYVCQAISCCEAGVIRNNWSSWQDGFIFRTLGVESIFGGRLDNMDSFTRYHAHELRQIYYRHVQHFTARELSLQSDALNAFRGLASACPLRIYWGIPLSESGSSLDHHRYNSCNDHPGLAHGMTWRPAPMDSNASTRNVEEDLIRWPLERRRLFPSWSWCGWRGPVQYDQVEIYSIHSIPVFHVEGLNGSFAHHFHDRSYSSNRGVIPEESIFIHLTTPIYDLRFFKSSDRGDSYLCKQKPLSGQTLSHDPSAGIVRIVFDNPPVSDSESFQLTYGCEGASLCDLMVGESGPWVVAILLLEWHGNVHSKGCFDNWQHYRRVGIAYIPRDILGTLSYKTRTIRLG</sequence>
<name>A0A9P4QHU3_9PEZI</name>
<dbReference type="InterPro" id="IPR010730">
    <property type="entry name" value="HET"/>
</dbReference>
<evidence type="ECO:0000313" key="3">
    <source>
        <dbReference type="Proteomes" id="UP000799441"/>
    </source>
</evidence>
<organism evidence="2 3">
    <name type="scientific">Polychaeton citri CBS 116435</name>
    <dbReference type="NCBI Taxonomy" id="1314669"/>
    <lineage>
        <taxon>Eukaryota</taxon>
        <taxon>Fungi</taxon>
        <taxon>Dikarya</taxon>
        <taxon>Ascomycota</taxon>
        <taxon>Pezizomycotina</taxon>
        <taxon>Dothideomycetes</taxon>
        <taxon>Dothideomycetidae</taxon>
        <taxon>Capnodiales</taxon>
        <taxon>Capnodiaceae</taxon>
        <taxon>Polychaeton</taxon>
    </lineage>
</organism>